<name>A0A521DZF3_SACCC</name>
<keyword evidence="2" id="KW-1185">Reference proteome</keyword>
<organism evidence="1 2">
    <name type="scientific">Saccharicrinis carchari</name>
    <dbReference type="NCBI Taxonomy" id="1168039"/>
    <lineage>
        <taxon>Bacteria</taxon>
        <taxon>Pseudomonadati</taxon>
        <taxon>Bacteroidota</taxon>
        <taxon>Bacteroidia</taxon>
        <taxon>Marinilabiliales</taxon>
        <taxon>Marinilabiliaceae</taxon>
        <taxon>Saccharicrinis</taxon>
    </lineage>
</organism>
<reference evidence="1 2" key="1">
    <citation type="submission" date="2017-05" db="EMBL/GenBank/DDBJ databases">
        <authorList>
            <person name="Varghese N."/>
            <person name="Submissions S."/>
        </authorList>
    </citation>
    <scope>NUCLEOTIDE SEQUENCE [LARGE SCALE GENOMIC DNA]</scope>
    <source>
        <strain evidence="1 2">DSM 27040</strain>
    </source>
</reference>
<sequence>MLAPLCSLLNLMLEAFIGNAYSLSLYISILHKYLSLFGGYDYYTA</sequence>
<dbReference type="EMBL" id="FXTB01000007">
    <property type="protein sequence ID" value="SMO76995.1"/>
    <property type="molecule type" value="Genomic_DNA"/>
</dbReference>
<accession>A0A521DZF3</accession>
<protein>
    <submittedName>
        <fullName evidence="1">Uncharacterized protein</fullName>
    </submittedName>
</protein>
<proteinExistence type="predicted"/>
<dbReference type="Proteomes" id="UP000319040">
    <property type="component" value="Unassembled WGS sequence"/>
</dbReference>
<dbReference type="AlphaFoldDB" id="A0A521DZF3"/>
<gene>
    <name evidence="1" type="ORF">SAMN06265379_10759</name>
</gene>
<evidence type="ECO:0000313" key="1">
    <source>
        <dbReference type="EMBL" id="SMO76995.1"/>
    </source>
</evidence>
<evidence type="ECO:0000313" key="2">
    <source>
        <dbReference type="Proteomes" id="UP000319040"/>
    </source>
</evidence>